<dbReference type="SMART" id="SM00415">
    <property type="entry name" value="HSF"/>
    <property type="match status" value="1"/>
</dbReference>
<reference evidence="9" key="1">
    <citation type="submission" date="2021-01" db="EMBL/GenBank/DDBJ databases">
        <authorList>
            <person name="Corre E."/>
            <person name="Pelletier E."/>
            <person name="Niang G."/>
            <person name="Scheremetjew M."/>
            <person name="Finn R."/>
            <person name="Kale V."/>
            <person name="Holt S."/>
            <person name="Cochrane G."/>
            <person name="Meng A."/>
            <person name="Brown T."/>
            <person name="Cohen L."/>
        </authorList>
    </citation>
    <scope>NUCLEOTIDE SEQUENCE</scope>
    <source>
        <strain evidence="9">CCMP441</strain>
    </source>
</reference>
<dbReference type="AlphaFoldDB" id="A0A6U2BLK6"/>
<dbReference type="PANTHER" id="PTHR10015:SF427">
    <property type="entry name" value="HEAT SHOCK FACTOR PROTEIN"/>
    <property type="match status" value="1"/>
</dbReference>
<dbReference type="Gene3D" id="1.10.10.10">
    <property type="entry name" value="Winged helix-like DNA-binding domain superfamily/Winged helix DNA-binding domain"/>
    <property type="match status" value="1"/>
</dbReference>
<evidence type="ECO:0000256" key="3">
    <source>
        <dbReference type="ARBA" id="ARBA00023125"/>
    </source>
</evidence>
<dbReference type="SUPFAM" id="SSF46785">
    <property type="entry name" value="Winged helix' DNA-binding domain"/>
    <property type="match status" value="1"/>
</dbReference>
<evidence type="ECO:0000313" key="9">
    <source>
        <dbReference type="EMBL" id="CAD8743048.1"/>
    </source>
</evidence>
<dbReference type="GO" id="GO:0005634">
    <property type="term" value="C:nucleus"/>
    <property type="evidence" value="ECO:0007669"/>
    <property type="project" value="UniProtKB-SubCell"/>
</dbReference>
<dbReference type="InterPro" id="IPR036388">
    <property type="entry name" value="WH-like_DNA-bd_sf"/>
</dbReference>
<dbReference type="InterPro" id="IPR036390">
    <property type="entry name" value="WH_DNA-bd_sf"/>
</dbReference>
<dbReference type="EMBL" id="HBFK01015540">
    <property type="protein sequence ID" value="CAD8743048.1"/>
    <property type="molecule type" value="Transcribed_RNA"/>
</dbReference>
<feature type="region of interest" description="Disordered" evidence="7">
    <location>
        <begin position="1"/>
        <end position="21"/>
    </location>
</feature>
<feature type="domain" description="HSF-type DNA-binding" evidence="8">
    <location>
        <begin position="21"/>
        <end position="119"/>
    </location>
</feature>
<protein>
    <recommendedName>
        <fullName evidence="8">HSF-type DNA-binding domain-containing protein</fullName>
    </recommendedName>
</protein>
<feature type="region of interest" description="Disordered" evidence="7">
    <location>
        <begin position="288"/>
        <end position="316"/>
    </location>
</feature>
<dbReference type="Pfam" id="PF00447">
    <property type="entry name" value="HSF_DNA-bind"/>
    <property type="match status" value="1"/>
</dbReference>
<feature type="compositionally biased region" description="Basic and acidic residues" evidence="7">
    <location>
        <begin position="299"/>
        <end position="316"/>
    </location>
</feature>
<keyword evidence="3" id="KW-0238">DNA-binding</keyword>
<dbReference type="GO" id="GO:0003700">
    <property type="term" value="F:DNA-binding transcription factor activity"/>
    <property type="evidence" value="ECO:0007669"/>
    <property type="project" value="InterPro"/>
</dbReference>
<comment type="similarity">
    <text evidence="6">Belongs to the HSF family.</text>
</comment>
<accession>A0A6U2BLK6</accession>
<evidence type="ECO:0000256" key="4">
    <source>
        <dbReference type="ARBA" id="ARBA00023163"/>
    </source>
</evidence>
<dbReference type="PRINTS" id="PR00056">
    <property type="entry name" value="HSFDOMAIN"/>
</dbReference>
<feature type="compositionally biased region" description="Low complexity" evidence="7">
    <location>
        <begin position="127"/>
        <end position="173"/>
    </location>
</feature>
<keyword evidence="2" id="KW-0805">Transcription regulation</keyword>
<gene>
    <name evidence="9" type="ORF">HAND1043_LOCUS9542</name>
</gene>
<keyword evidence="5" id="KW-0539">Nucleus</keyword>
<dbReference type="GO" id="GO:0043565">
    <property type="term" value="F:sequence-specific DNA binding"/>
    <property type="evidence" value="ECO:0007669"/>
    <property type="project" value="InterPro"/>
</dbReference>
<evidence type="ECO:0000256" key="5">
    <source>
        <dbReference type="ARBA" id="ARBA00023242"/>
    </source>
</evidence>
<dbReference type="InterPro" id="IPR000232">
    <property type="entry name" value="HSF_DNA-bd"/>
</dbReference>
<evidence type="ECO:0000256" key="2">
    <source>
        <dbReference type="ARBA" id="ARBA00023015"/>
    </source>
</evidence>
<name>A0A6U2BLK6_HEMAN</name>
<comment type="subcellular location">
    <subcellularLocation>
        <location evidence="1">Nucleus</location>
    </subcellularLocation>
</comment>
<organism evidence="9">
    <name type="scientific">Hemiselmis andersenii</name>
    <name type="common">Cryptophyte alga</name>
    <dbReference type="NCBI Taxonomy" id="464988"/>
    <lineage>
        <taxon>Eukaryota</taxon>
        <taxon>Cryptophyceae</taxon>
        <taxon>Cryptomonadales</taxon>
        <taxon>Hemiselmidaceae</taxon>
        <taxon>Hemiselmis</taxon>
    </lineage>
</organism>
<evidence type="ECO:0000259" key="8">
    <source>
        <dbReference type="SMART" id="SM00415"/>
    </source>
</evidence>
<proteinExistence type="inferred from homology"/>
<sequence length="455" mass="49314">MAASYSVPLGDGREKDDSDGGSTSFVAKMSKMLENAEHAPYIKWGVTNASIVIPDPVAFADKVIPHYFKHNNFTSFVRQLNLYGFHKTIASASDGDMCEFQHQYFTKHDKELRKLIKRKCTEKSNAQQKQQQFQPQMQPQTQHDLQQHFQQQQQHRQQQHFQQHLQQHHQNQQGAGADWGTLQELQTSLADVKMKLAYFQAKSEGAARQNQSLTQELTLMKRSLLSHEEKIANLTGVVANLTKSLLLSHRPQQEQTPSCAPGVSKVEQKGDPADLAAAEVGSVGSSLHTNWIASKRPRTKEERGVRDGGGEVEQHSDAQAWMEQLSSIASLVHDRQTQDAACINLSSMSSDALGSVSSTFNSFSGGQGNAAAADLAAQLGSVGNAGILGSVGHGGMHTAQTGIFPGWNQPQLDSQTLTQSLLQSLVKQGPSSSHFLGPAGVGQAVSGSGSGALTL</sequence>
<feature type="region of interest" description="Disordered" evidence="7">
    <location>
        <begin position="121"/>
        <end position="176"/>
    </location>
</feature>
<dbReference type="FunFam" id="1.10.10.10:FF:000027">
    <property type="entry name" value="Heat shock transcription factor 1"/>
    <property type="match status" value="1"/>
</dbReference>
<keyword evidence="4" id="KW-0804">Transcription</keyword>
<feature type="region of interest" description="Disordered" evidence="7">
    <location>
        <begin position="249"/>
        <end position="269"/>
    </location>
</feature>
<evidence type="ECO:0000256" key="6">
    <source>
        <dbReference type="RuleBase" id="RU004020"/>
    </source>
</evidence>
<evidence type="ECO:0000256" key="1">
    <source>
        <dbReference type="ARBA" id="ARBA00004123"/>
    </source>
</evidence>
<evidence type="ECO:0000256" key="7">
    <source>
        <dbReference type="SAM" id="MobiDB-lite"/>
    </source>
</evidence>
<dbReference type="PANTHER" id="PTHR10015">
    <property type="entry name" value="HEAT SHOCK TRANSCRIPTION FACTOR"/>
    <property type="match status" value="1"/>
</dbReference>